<dbReference type="PANTHER" id="PTHR39430:SF1">
    <property type="entry name" value="PROTEASE"/>
    <property type="match status" value="1"/>
</dbReference>
<organism evidence="3 4">
    <name type="scientific">Candidatus Methylocalor cossyra</name>
    <dbReference type="NCBI Taxonomy" id="3108543"/>
    <lineage>
        <taxon>Bacteria</taxon>
        <taxon>Pseudomonadati</taxon>
        <taxon>Pseudomonadota</taxon>
        <taxon>Gammaproteobacteria</taxon>
        <taxon>Methylococcales</taxon>
        <taxon>Methylococcaceae</taxon>
        <taxon>Candidatus Methylocalor</taxon>
    </lineage>
</organism>
<keyword evidence="1" id="KW-0812">Transmembrane</keyword>
<evidence type="ECO:0000256" key="1">
    <source>
        <dbReference type="SAM" id="Phobius"/>
    </source>
</evidence>
<evidence type="ECO:0000259" key="2">
    <source>
        <dbReference type="Pfam" id="PF02517"/>
    </source>
</evidence>
<keyword evidence="1" id="KW-0472">Membrane</keyword>
<dbReference type="PANTHER" id="PTHR39430">
    <property type="entry name" value="MEMBRANE-ASSOCIATED PROTEASE-RELATED"/>
    <property type="match status" value="1"/>
</dbReference>
<feature type="transmembrane region" description="Helical" evidence="1">
    <location>
        <begin position="47"/>
        <end position="66"/>
    </location>
</feature>
<dbReference type="RefSeq" id="WP_348759835.1">
    <property type="nucleotide sequence ID" value="NZ_OZ026884.1"/>
</dbReference>
<feature type="transmembrane region" description="Helical" evidence="1">
    <location>
        <begin position="274"/>
        <end position="297"/>
    </location>
</feature>
<evidence type="ECO:0000313" key="3">
    <source>
        <dbReference type="EMBL" id="CAL1240350.1"/>
    </source>
</evidence>
<accession>A0ABP1C7T9</accession>
<reference evidence="3 4" key="1">
    <citation type="submission" date="2024-04" db="EMBL/GenBank/DDBJ databases">
        <authorList>
            <person name="Cremers G."/>
        </authorList>
    </citation>
    <scope>NUCLEOTIDE SEQUENCE [LARGE SCALE GENOMIC DNA]</scope>
    <source>
        <strain evidence="3">MeCH1-AG</strain>
    </source>
</reference>
<feature type="domain" description="CAAX prenyl protease 2/Lysostaphin resistance protein A-like" evidence="2">
    <location>
        <begin position="127"/>
        <end position="246"/>
    </location>
</feature>
<gene>
    <name evidence="3" type="ORF">MECH1_V1_1574</name>
</gene>
<dbReference type="InterPro" id="IPR003675">
    <property type="entry name" value="Rce1/LyrA-like_dom"/>
</dbReference>
<name>A0ABP1C7T9_9GAMM</name>
<feature type="transmembrane region" description="Helical" evidence="1">
    <location>
        <begin position="87"/>
        <end position="108"/>
    </location>
</feature>
<dbReference type="Proteomes" id="UP001497493">
    <property type="component" value="Chromosome"/>
</dbReference>
<dbReference type="EMBL" id="OZ026884">
    <property type="protein sequence ID" value="CAL1240350.1"/>
    <property type="molecule type" value="Genomic_DNA"/>
</dbReference>
<feature type="transmembrane region" description="Helical" evidence="1">
    <location>
        <begin position="233"/>
        <end position="254"/>
    </location>
</feature>
<feature type="transmembrane region" description="Helical" evidence="1">
    <location>
        <begin position="9"/>
        <end position="35"/>
    </location>
</feature>
<protein>
    <recommendedName>
        <fullName evidence="2">CAAX prenyl protease 2/Lysostaphin resistance protein A-like domain-containing protein</fullName>
    </recommendedName>
</protein>
<evidence type="ECO:0000313" key="4">
    <source>
        <dbReference type="Proteomes" id="UP001497493"/>
    </source>
</evidence>
<sequence>MGPRSPLRWLLPALAPASYLLACAILGALLAYPLALALDGRVPLPVLVGRLTQGMLLIGMVAVLRRPPLRAVDLGFPSRPGRLLRQLLVGFGLGVAMLGLHVLVLVALDIRTVDLARLAAPARLWEGLWKALATGLAVAFLEEPLFRGLLLGGLVRATPRAFAVVVCSLYFAALHFLKTDLQPAFAELRWYSGVPLVLDAFRQWPARIQPDTFLALLSAGILLALVRLRRPGNLGYCIGLHAGWVFVIKATRAFTRANPEESLIVLVGHYDGVIGYLAAAWMALIIIVLVAVGRYVLPRPG</sequence>
<keyword evidence="4" id="KW-1185">Reference proteome</keyword>
<dbReference type="Pfam" id="PF02517">
    <property type="entry name" value="Rce1-like"/>
    <property type="match status" value="1"/>
</dbReference>
<keyword evidence="1" id="KW-1133">Transmembrane helix</keyword>
<proteinExistence type="predicted"/>